<dbReference type="AlphaFoldDB" id="A0A0E9U8Z5"/>
<dbReference type="EMBL" id="GBXM01046360">
    <property type="protein sequence ID" value="JAH62217.1"/>
    <property type="molecule type" value="Transcribed_RNA"/>
</dbReference>
<proteinExistence type="predicted"/>
<reference evidence="1" key="2">
    <citation type="journal article" date="2015" name="Fish Shellfish Immunol.">
        <title>Early steps in the European eel (Anguilla anguilla)-Vibrio vulnificus interaction in the gills: Role of the RtxA13 toxin.</title>
        <authorList>
            <person name="Callol A."/>
            <person name="Pajuelo D."/>
            <person name="Ebbesson L."/>
            <person name="Teles M."/>
            <person name="MacKenzie S."/>
            <person name="Amaro C."/>
        </authorList>
    </citation>
    <scope>NUCLEOTIDE SEQUENCE</scope>
</reference>
<evidence type="ECO:0000313" key="1">
    <source>
        <dbReference type="EMBL" id="JAH62217.1"/>
    </source>
</evidence>
<accession>A0A0E9U8Z5</accession>
<protein>
    <submittedName>
        <fullName evidence="1">Uncharacterized protein</fullName>
    </submittedName>
</protein>
<reference evidence="1" key="1">
    <citation type="submission" date="2014-11" db="EMBL/GenBank/DDBJ databases">
        <authorList>
            <person name="Amaro Gonzalez C."/>
        </authorList>
    </citation>
    <scope>NUCLEOTIDE SEQUENCE</scope>
</reference>
<name>A0A0E9U8Z5_ANGAN</name>
<sequence length="20" mass="2235">MPQVNKAVNFGFVVRVRDSA</sequence>
<organism evidence="1">
    <name type="scientific">Anguilla anguilla</name>
    <name type="common">European freshwater eel</name>
    <name type="synonym">Muraena anguilla</name>
    <dbReference type="NCBI Taxonomy" id="7936"/>
    <lineage>
        <taxon>Eukaryota</taxon>
        <taxon>Metazoa</taxon>
        <taxon>Chordata</taxon>
        <taxon>Craniata</taxon>
        <taxon>Vertebrata</taxon>
        <taxon>Euteleostomi</taxon>
        <taxon>Actinopterygii</taxon>
        <taxon>Neopterygii</taxon>
        <taxon>Teleostei</taxon>
        <taxon>Anguilliformes</taxon>
        <taxon>Anguillidae</taxon>
        <taxon>Anguilla</taxon>
    </lineage>
</organism>